<dbReference type="EMBL" id="UINC01221278">
    <property type="protein sequence ID" value="SVE49548.1"/>
    <property type="molecule type" value="Genomic_DNA"/>
</dbReference>
<evidence type="ECO:0000313" key="1">
    <source>
        <dbReference type="EMBL" id="SVE49548.1"/>
    </source>
</evidence>
<feature type="non-terminal residue" evidence="1">
    <location>
        <position position="1"/>
    </location>
</feature>
<dbReference type="AlphaFoldDB" id="A0A383E0C8"/>
<sequence>RHMFLSIDAIIIETLFTPRSIPICLDAVRNWFIFARWLIEYTTLTWEQTAPPKDSNA</sequence>
<protein>
    <submittedName>
        <fullName evidence="1">Uncharacterized protein</fullName>
    </submittedName>
</protein>
<accession>A0A383E0C8</accession>
<name>A0A383E0C8_9ZZZZ</name>
<reference evidence="1" key="1">
    <citation type="submission" date="2018-05" db="EMBL/GenBank/DDBJ databases">
        <authorList>
            <person name="Lanie J.A."/>
            <person name="Ng W.-L."/>
            <person name="Kazmierczak K.M."/>
            <person name="Andrzejewski T.M."/>
            <person name="Davidsen T.M."/>
            <person name="Wayne K.J."/>
            <person name="Tettelin H."/>
            <person name="Glass J.I."/>
            <person name="Rusch D."/>
            <person name="Podicherti R."/>
            <person name="Tsui H.-C.T."/>
            <person name="Winkler M.E."/>
        </authorList>
    </citation>
    <scope>NUCLEOTIDE SEQUENCE</scope>
</reference>
<gene>
    <name evidence="1" type="ORF">METZ01_LOCUS502402</name>
</gene>
<organism evidence="1">
    <name type="scientific">marine metagenome</name>
    <dbReference type="NCBI Taxonomy" id="408172"/>
    <lineage>
        <taxon>unclassified sequences</taxon>
        <taxon>metagenomes</taxon>
        <taxon>ecological metagenomes</taxon>
    </lineage>
</organism>
<proteinExistence type="predicted"/>